<dbReference type="Proteomes" id="UP000007322">
    <property type="component" value="Chromosome 7"/>
</dbReference>
<sequence>MSKLYLVRIRYCTYLIRFLLLTHSRIRVSLYVLTLSNHLCAFTFNSAELSTAIESSLGVTGLAFFLTTVIITARRSFDLFHALCVFNLLAMVGLSARPVGRYRAGVVRRVAFLAFYVLAATGSLVYLIYVFATAPTFGDRPECNSRVVYVLFGVDISATNPILRWLFVGALAFLLVGLGCSLLFVTCVGVDMIFGRDFRDFFFGGGGGWDEDGAKKRPSVYQLVGYVAGTIYLAVMLELMIRRNPLGPGLDEWTFGQVLAMTMLIGPLIELGSLLLGKVDGRGSNNDNNQLISIAPRARQRIEMGSVSY</sequence>
<dbReference type="KEGG" id="mtm:MYCTH_2131244"/>
<keyword evidence="1" id="KW-0812">Transmembrane</keyword>
<feature type="transmembrane region" description="Helical" evidence="1">
    <location>
        <begin position="223"/>
        <end position="241"/>
    </location>
</feature>
<dbReference type="OrthoDB" id="5427664at2759"/>
<dbReference type="OMA" id="LCTAIYQ"/>
<feature type="transmembrane region" description="Helical" evidence="1">
    <location>
        <begin position="79"/>
        <end position="99"/>
    </location>
</feature>
<organism evidence="2 3">
    <name type="scientific">Thermothelomyces thermophilus (strain ATCC 42464 / BCRC 31852 / DSM 1799)</name>
    <name type="common">Sporotrichum thermophile</name>
    <dbReference type="NCBI Taxonomy" id="573729"/>
    <lineage>
        <taxon>Eukaryota</taxon>
        <taxon>Fungi</taxon>
        <taxon>Dikarya</taxon>
        <taxon>Ascomycota</taxon>
        <taxon>Pezizomycotina</taxon>
        <taxon>Sordariomycetes</taxon>
        <taxon>Sordariomycetidae</taxon>
        <taxon>Sordariales</taxon>
        <taxon>Chaetomiaceae</taxon>
        <taxon>Thermothelomyces</taxon>
    </lineage>
</organism>
<gene>
    <name evidence="2" type="ORF">MYCTH_2131244</name>
</gene>
<dbReference type="STRING" id="573729.G2QNI7"/>
<dbReference type="HOGENOM" id="CLU_052677_0_0_1"/>
<feature type="transmembrane region" description="Helical" evidence="1">
    <location>
        <begin position="253"/>
        <end position="276"/>
    </location>
</feature>
<feature type="transmembrane region" description="Helical" evidence="1">
    <location>
        <begin position="111"/>
        <end position="132"/>
    </location>
</feature>
<name>G2QNI7_THET4</name>
<evidence type="ECO:0000313" key="3">
    <source>
        <dbReference type="Proteomes" id="UP000007322"/>
    </source>
</evidence>
<dbReference type="AlphaFoldDB" id="G2QNI7"/>
<dbReference type="eggNOG" id="ENOG502SGN3">
    <property type="taxonomic scope" value="Eukaryota"/>
</dbReference>
<dbReference type="VEuPathDB" id="FungiDB:MYCTH_2131244"/>
<keyword evidence="1" id="KW-0472">Membrane</keyword>
<protein>
    <submittedName>
        <fullName evidence="2">Uncharacterized protein</fullName>
    </submittedName>
</protein>
<evidence type="ECO:0000313" key="2">
    <source>
        <dbReference type="EMBL" id="AEO62060.1"/>
    </source>
</evidence>
<keyword evidence="1" id="KW-1133">Transmembrane helix</keyword>
<reference evidence="2 3" key="1">
    <citation type="journal article" date="2011" name="Nat. Biotechnol.">
        <title>Comparative genomic analysis of the thermophilic biomass-degrading fungi Myceliophthora thermophila and Thielavia terrestris.</title>
        <authorList>
            <person name="Berka R.M."/>
            <person name="Grigoriev I.V."/>
            <person name="Otillar R."/>
            <person name="Salamov A."/>
            <person name="Grimwood J."/>
            <person name="Reid I."/>
            <person name="Ishmael N."/>
            <person name="John T."/>
            <person name="Darmond C."/>
            <person name="Moisan M.-C."/>
            <person name="Henrissat B."/>
            <person name="Coutinho P.M."/>
            <person name="Lombard V."/>
            <person name="Natvig D.O."/>
            <person name="Lindquist E."/>
            <person name="Schmutz J."/>
            <person name="Lucas S."/>
            <person name="Harris P."/>
            <person name="Powlowski J."/>
            <person name="Bellemare A."/>
            <person name="Taylor D."/>
            <person name="Butler G."/>
            <person name="de Vries R.P."/>
            <person name="Allijn I.E."/>
            <person name="van den Brink J."/>
            <person name="Ushinsky S."/>
            <person name="Storms R."/>
            <person name="Powell A.J."/>
            <person name="Paulsen I.T."/>
            <person name="Elbourne L.D.H."/>
            <person name="Baker S.E."/>
            <person name="Magnuson J."/>
            <person name="LaBoissiere S."/>
            <person name="Clutterbuck A.J."/>
            <person name="Martinez D."/>
            <person name="Wogulis M."/>
            <person name="de Leon A.L."/>
            <person name="Rey M.W."/>
            <person name="Tsang A."/>
        </authorList>
    </citation>
    <scope>NUCLEOTIDE SEQUENCE [LARGE SCALE GENOMIC DNA]</scope>
    <source>
        <strain evidence="3">ATCC 42464 / BCRC 31852 / DSM 1799</strain>
    </source>
</reference>
<dbReference type="InParanoid" id="G2QNI7"/>
<accession>G2QNI7</accession>
<keyword evidence="3" id="KW-1185">Reference proteome</keyword>
<dbReference type="GeneID" id="11509934"/>
<proteinExistence type="predicted"/>
<evidence type="ECO:0000256" key="1">
    <source>
        <dbReference type="SAM" id="Phobius"/>
    </source>
</evidence>
<dbReference type="RefSeq" id="XP_003667305.1">
    <property type="nucleotide sequence ID" value="XM_003667257.1"/>
</dbReference>
<feature type="transmembrane region" description="Helical" evidence="1">
    <location>
        <begin position="56"/>
        <end position="73"/>
    </location>
</feature>
<dbReference type="EMBL" id="CP003008">
    <property type="protein sequence ID" value="AEO62060.1"/>
    <property type="molecule type" value="Genomic_DNA"/>
</dbReference>
<feature type="transmembrane region" description="Helical" evidence="1">
    <location>
        <begin position="165"/>
        <end position="190"/>
    </location>
</feature>